<dbReference type="SUPFAM" id="SSF55681">
    <property type="entry name" value="Class II aaRS and biotin synthetases"/>
    <property type="match status" value="1"/>
</dbReference>
<accession>A0A852ZZK6</accession>
<dbReference type="Gene3D" id="3.30.930.10">
    <property type="entry name" value="Bira Bifunctional Protein, Domain 2"/>
    <property type="match status" value="1"/>
</dbReference>
<evidence type="ECO:0000256" key="3">
    <source>
        <dbReference type="ARBA" id="ARBA00024227"/>
    </source>
</evidence>
<keyword evidence="1 5" id="KW-0436">Ligase</keyword>
<dbReference type="PANTHER" id="PTHR12835">
    <property type="entry name" value="BIOTIN PROTEIN LIGASE"/>
    <property type="match status" value="1"/>
</dbReference>
<dbReference type="AlphaFoldDB" id="A0A852ZZK6"/>
<evidence type="ECO:0000256" key="1">
    <source>
        <dbReference type="ARBA" id="ARBA00022598"/>
    </source>
</evidence>
<dbReference type="Proteomes" id="UP000567795">
    <property type="component" value="Unassembled WGS sequence"/>
</dbReference>
<feature type="domain" description="BPL/LPL catalytic" evidence="4">
    <location>
        <begin position="20"/>
        <end position="225"/>
    </location>
</feature>
<dbReference type="Pfam" id="PF02237">
    <property type="entry name" value="BPL_C"/>
    <property type="match status" value="1"/>
</dbReference>
<dbReference type="InterPro" id="IPR004408">
    <property type="entry name" value="Biotin_CoA_COase_ligase"/>
</dbReference>
<dbReference type="Gene3D" id="2.30.30.100">
    <property type="match status" value="1"/>
</dbReference>
<evidence type="ECO:0000313" key="6">
    <source>
        <dbReference type="Proteomes" id="UP000567795"/>
    </source>
</evidence>
<organism evidence="5 6">
    <name type="scientific">Allostreptomyces psammosilenae</name>
    <dbReference type="NCBI Taxonomy" id="1892865"/>
    <lineage>
        <taxon>Bacteria</taxon>
        <taxon>Bacillati</taxon>
        <taxon>Actinomycetota</taxon>
        <taxon>Actinomycetes</taxon>
        <taxon>Kitasatosporales</taxon>
        <taxon>Streptomycetaceae</taxon>
        <taxon>Allostreptomyces</taxon>
    </lineage>
</organism>
<gene>
    <name evidence="5" type="ORF">FHU37_003067</name>
</gene>
<dbReference type="EMBL" id="JACBZD010000001">
    <property type="protein sequence ID" value="NYI06124.1"/>
    <property type="molecule type" value="Genomic_DNA"/>
</dbReference>
<dbReference type="PANTHER" id="PTHR12835:SF5">
    <property type="entry name" value="BIOTIN--PROTEIN LIGASE"/>
    <property type="match status" value="1"/>
</dbReference>
<dbReference type="InterPro" id="IPR003142">
    <property type="entry name" value="BPL_C"/>
</dbReference>
<proteinExistence type="predicted"/>
<comment type="caution">
    <text evidence="5">The sequence shown here is derived from an EMBL/GenBank/DDBJ whole genome shotgun (WGS) entry which is preliminary data.</text>
</comment>
<dbReference type="InterPro" id="IPR045864">
    <property type="entry name" value="aa-tRNA-synth_II/BPL/LPL"/>
</dbReference>
<evidence type="ECO:0000256" key="2">
    <source>
        <dbReference type="ARBA" id="ARBA00023267"/>
    </source>
</evidence>
<dbReference type="NCBIfam" id="TIGR00121">
    <property type="entry name" value="birA_ligase"/>
    <property type="match status" value="1"/>
</dbReference>
<dbReference type="RefSeq" id="WP_179814755.1">
    <property type="nucleotide sequence ID" value="NZ_JACBZD010000001.1"/>
</dbReference>
<keyword evidence="2" id="KW-0092">Biotin</keyword>
<dbReference type="GO" id="GO:0004077">
    <property type="term" value="F:biotin--[biotin carboxyl-carrier protein] ligase activity"/>
    <property type="evidence" value="ECO:0007669"/>
    <property type="project" value="UniProtKB-EC"/>
</dbReference>
<dbReference type="InterPro" id="IPR004143">
    <property type="entry name" value="BPL_LPL_catalytic"/>
</dbReference>
<dbReference type="PROSITE" id="PS51733">
    <property type="entry name" value="BPL_LPL_CATALYTIC"/>
    <property type="match status" value="1"/>
</dbReference>
<evidence type="ECO:0000259" key="4">
    <source>
        <dbReference type="PROSITE" id="PS51733"/>
    </source>
</evidence>
<protein>
    <recommendedName>
        <fullName evidence="3">biotin--[biotin carboxyl-carrier protein] ligase</fullName>
        <ecNumber evidence="3">6.3.4.15</ecNumber>
    </recommendedName>
</protein>
<name>A0A852ZZK6_9ACTN</name>
<evidence type="ECO:0000313" key="5">
    <source>
        <dbReference type="EMBL" id="NYI06124.1"/>
    </source>
</evidence>
<dbReference type="Pfam" id="PF03099">
    <property type="entry name" value="BPL_LplA_LipB"/>
    <property type="match status" value="1"/>
</dbReference>
<keyword evidence="6" id="KW-1185">Reference proteome</keyword>
<dbReference type="GO" id="GO:0005737">
    <property type="term" value="C:cytoplasm"/>
    <property type="evidence" value="ECO:0007669"/>
    <property type="project" value="TreeGrafter"/>
</dbReference>
<dbReference type="CDD" id="cd16442">
    <property type="entry name" value="BPL"/>
    <property type="match status" value="1"/>
</dbReference>
<dbReference type="EC" id="6.3.4.15" evidence="3"/>
<reference evidence="5 6" key="1">
    <citation type="submission" date="2020-07" db="EMBL/GenBank/DDBJ databases">
        <title>Sequencing the genomes of 1000 actinobacteria strains.</title>
        <authorList>
            <person name="Klenk H.-P."/>
        </authorList>
    </citation>
    <scope>NUCLEOTIDE SEQUENCE [LARGE SCALE GENOMIC DNA]</scope>
    <source>
        <strain evidence="5 6">DSM 42178</strain>
    </source>
</reference>
<sequence length="308" mass="32019">MTTPRTPWTDLERPPLDAAALNRALARDPANPWHDLEVLPVTDSTNAVLRARAAAGAPEGLVLLAEQQTAGRGRLGRAWTAPPRSGVFLSALLRPGARADRPDLDGSAATEPVPVDAWGWLPLLTGVAAAEAISATADRDVALKWPNDLLLRAPDGTERKLGGILVERHEDAVVVGIGVNVSLTADELPVPTATSLTLAGVPHPDRAPLVTALLRRLAGHYRQWRATGGDPAASGLIAAYTDRCATLGREVDVELPGGRRLTGTARRVDADGHLVVATPAGDHTVSAGDVVHVRAAGGGYSSPAGRPG</sequence>